<dbReference type="Gene3D" id="3.40.50.150">
    <property type="entry name" value="Vaccinia Virus protein VP39"/>
    <property type="match status" value="2"/>
</dbReference>
<evidence type="ECO:0000256" key="1">
    <source>
        <dbReference type="SAM" id="Phobius"/>
    </source>
</evidence>
<feature type="transmembrane region" description="Helical" evidence="1">
    <location>
        <begin position="12"/>
        <end position="32"/>
    </location>
</feature>
<evidence type="ECO:0000313" key="3">
    <source>
        <dbReference type="EMBL" id="KAF3454842.1"/>
    </source>
</evidence>
<dbReference type="OrthoDB" id="10006218at2759"/>
<dbReference type="Proteomes" id="UP000796880">
    <property type="component" value="Unassembled WGS sequence"/>
</dbReference>
<feature type="domain" description="DUF7870" evidence="2">
    <location>
        <begin position="274"/>
        <end position="363"/>
    </location>
</feature>
<reference evidence="3" key="1">
    <citation type="submission" date="2020-03" db="EMBL/GenBank/DDBJ databases">
        <title>A high-quality chromosome-level genome assembly of a woody plant with both climbing and erect habits, Rhamnella rubrinervis.</title>
        <authorList>
            <person name="Lu Z."/>
            <person name="Yang Y."/>
            <person name="Zhu X."/>
            <person name="Sun Y."/>
        </authorList>
    </citation>
    <scope>NUCLEOTIDE SEQUENCE</scope>
    <source>
        <strain evidence="3">BYM</strain>
        <tissue evidence="3">Leaf</tissue>
    </source>
</reference>
<keyword evidence="4" id="KW-1185">Reference proteome</keyword>
<organism evidence="3 4">
    <name type="scientific">Rhamnella rubrinervis</name>
    <dbReference type="NCBI Taxonomy" id="2594499"/>
    <lineage>
        <taxon>Eukaryota</taxon>
        <taxon>Viridiplantae</taxon>
        <taxon>Streptophyta</taxon>
        <taxon>Embryophyta</taxon>
        <taxon>Tracheophyta</taxon>
        <taxon>Spermatophyta</taxon>
        <taxon>Magnoliopsida</taxon>
        <taxon>eudicotyledons</taxon>
        <taxon>Gunneridae</taxon>
        <taxon>Pentapetalae</taxon>
        <taxon>rosids</taxon>
        <taxon>fabids</taxon>
        <taxon>Rosales</taxon>
        <taxon>Rhamnaceae</taxon>
        <taxon>rhamnoid group</taxon>
        <taxon>Rhamneae</taxon>
        <taxon>Rhamnella</taxon>
    </lineage>
</organism>
<proteinExistence type="predicted"/>
<dbReference type="SUPFAM" id="SSF53335">
    <property type="entry name" value="S-adenosyl-L-methionine-dependent methyltransferases"/>
    <property type="match status" value="2"/>
</dbReference>
<dbReference type="PANTHER" id="PTHR44843:SF14">
    <property type="entry name" value="METHYLTRANSFERASE TYPE 11 DOMAIN-CONTAINING PROTEIN"/>
    <property type="match status" value="1"/>
</dbReference>
<dbReference type="InterPro" id="IPR029063">
    <property type="entry name" value="SAM-dependent_MTases_sf"/>
</dbReference>
<dbReference type="EMBL" id="VOIH02000002">
    <property type="protein sequence ID" value="KAF3454842.1"/>
    <property type="molecule type" value="Genomic_DNA"/>
</dbReference>
<comment type="caution">
    <text evidence="3">The sequence shown here is derived from an EMBL/GenBank/DDBJ whole genome shotgun (WGS) entry which is preliminary data.</text>
</comment>
<dbReference type="PANTHER" id="PTHR44843">
    <property type="entry name" value="METHYLTRANSFERASE"/>
    <property type="match status" value="1"/>
</dbReference>
<sequence>MEIPTMKTNVLWNILVRVLSYGVLLLAVRFTYIVTLTGGSCGSEDFCFFPDNTVLRSAATVRARASFIVSGTGDAGDSHLHDLWTTKKWRRTVDYYSSIFQDFVPEGFLSPDSKVLCVDTLYGEDVFALREIGIVDSVGISKKSSPPLIVSGESHRQPFDGNTFDFVFAGNACLDRSVRPVEFASEVGRTLKAGGFLVVHTMAKDSYSFTSFLDLFNCCTLVRSRQIDGLDFPSVRQIVMKKEAIPSGRSSDECSLGGHKPEIILNAEMIIEQEPLKPWITLKRNVRNVKYLSAMVDISFKRRYVYVDVGARSYGSSIGGWFKKQYPKQNKTFEVYAIEADKAFHEEYKNKKGVALLPYAAWVRNETLFFEITRDASKKTMERGRGMGRIQQSARSSTSYMLDGDKIQGFDFADWLKKTVSVKDYVVVKMDVEGAEFHLIPRLIETGAMCLIDEFFLECHYNRWQRCCPGQRSFKYQKTYGQCLELFTSLRESGVLVHQWW</sequence>
<dbReference type="InterPro" id="IPR057192">
    <property type="entry name" value="DUF7870"/>
</dbReference>
<keyword evidence="1" id="KW-0812">Transmembrane</keyword>
<protein>
    <recommendedName>
        <fullName evidence="2">DUF7870 domain-containing protein</fullName>
    </recommendedName>
</protein>
<dbReference type="AlphaFoldDB" id="A0A8K0HLC2"/>
<gene>
    <name evidence="3" type="ORF">FNV43_RR05290</name>
</gene>
<keyword evidence="1" id="KW-0472">Membrane</keyword>
<evidence type="ECO:0000313" key="4">
    <source>
        <dbReference type="Proteomes" id="UP000796880"/>
    </source>
</evidence>
<name>A0A8K0HLC2_9ROSA</name>
<keyword evidence="1" id="KW-1133">Transmembrane helix</keyword>
<accession>A0A8K0HLC2</accession>
<evidence type="ECO:0000259" key="2">
    <source>
        <dbReference type="Pfam" id="PF25276"/>
    </source>
</evidence>
<dbReference type="Pfam" id="PF25276">
    <property type="entry name" value="DUF7870"/>
    <property type="match status" value="2"/>
</dbReference>
<feature type="domain" description="DUF7870" evidence="2">
    <location>
        <begin position="405"/>
        <end position="501"/>
    </location>
</feature>